<feature type="coiled-coil region" evidence="1">
    <location>
        <begin position="292"/>
        <end position="319"/>
    </location>
</feature>
<proteinExistence type="predicted"/>
<comment type="caution">
    <text evidence="2">The sequence shown here is derived from an EMBL/GenBank/DDBJ whole genome shotgun (WGS) entry which is preliminary data.</text>
</comment>
<reference evidence="2 3" key="1">
    <citation type="submission" date="2009-07" db="EMBL/GenBank/DDBJ databases">
        <authorList>
            <person name="Madupu R."/>
            <person name="Sebastian Y."/>
            <person name="Durkin A.S."/>
            <person name="Torralba M."/>
            <person name="Methe B."/>
            <person name="Sutton G.G."/>
            <person name="Strausberg R.L."/>
            <person name="Nelson K.E."/>
        </authorList>
    </citation>
    <scope>NUCLEOTIDE SEQUENCE [LARGE SCALE GENOMIC DNA]</scope>
    <source>
        <strain evidence="2 3">RM3277</strain>
    </source>
</reference>
<dbReference type="EMBL" id="ACVQ01000021">
    <property type="protein sequence ID" value="EET79432.1"/>
    <property type="molecule type" value="Genomic_DNA"/>
</dbReference>
<name>C6RGU7_9BACT</name>
<evidence type="ECO:0000256" key="1">
    <source>
        <dbReference type="SAM" id="Coils"/>
    </source>
</evidence>
<keyword evidence="3" id="KW-1185">Reference proteome</keyword>
<accession>C6RGU7</accession>
<dbReference type="eggNOG" id="ENOG5031G5F">
    <property type="taxonomic scope" value="Bacteria"/>
</dbReference>
<dbReference type="AlphaFoldDB" id="C6RGU7"/>
<keyword evidence="1" id="KW-0175">Coiled coil</keyword>
<evidence type="ECO:0000313" key="2">
    <source>
        <dbReference type="EMBL" id="EET79432.1"/>
    </source>
</evidence>
<dbReference type="GeneID" id="60991065"/>
<dbReference type="Proteomes" id="UP000003107">
    <property type="component" value="Unassembled WGS sequence"/>
</dbReference>
<dbReference type="RefSeq" id="WP_002948754.1">
    <property type="nucleotide sequence ID" value="NZ_ACVQ01000021.1"/>
</dbReference>
<protein>
    <submittedName>
        <fullName evidence="2">Relaxase/mobilization nuclease domain protein</fullName>
    </submittedName>
</protein>
<dbReference type="OrthoDB" id="5351104at2"/>
<gene>
    <name evidence="2" type="ORF">CAMSH0001_0935</name>
</gene>
<evidence type="ECO:0000313" key="3">
    <source>
        <dbReference type="Proteomes" id="UP000003107"/>
    </source>
</evidence>
<dbReference type="STRING" id="553219.CAMSH0001_0935"/>
<sequence length="521" mass="60752">MLVKFFKTKNGGSVAGINYLLNHRVKDKTAFVLKGSEAVTRRIVSNMTKKQKLCIGCLSFEESDIDLDTKRKIIDEFETLLLGGYKERFNVLWVQHVDKGRLELNFAVPKIDLENNMAFNPYYHKVDRPLIDTWQNYVNLKFGFTDPKDPAKAHMLQGSKKELKLIKDYIELEKILTDKFINQEFTCRDDILNAFKSSGIDITRIGKDYISVKLPNSKKAKRFKGDIFSEEFRGFESLEQLRGKTETRATEFGNRADEQTNIDASGRSFISADYLKSKESREFRIIKFKQSLSKRDQELARLKRELDKQIQKRTQWLETQVSRVPKRSRYIQNTIGDLDDSSDFGIDIRMEAISTKERFNPRKSDYEDVYKAEYRWRAINHKHNIFNERIFDNDFTRANIVSAIRRKREARARSDGIIKAAIDGIRLVKQRISQIANAINKQYKLFISRIRECTNFVNKLAEGIRKPDVFTREIPDAAREFEEVARKYVLSRIPEDTKIDVNKIKRREIKDIGVGGDMGMG</sequence>
<organism evidence="2 3">
    <name type="scientific">Campylobacter showae RM3277</name>
    <dbReference type="NCBI Taxonomy" id="553219"/>
    <lineage>
        <taxon>Bacteria</taxon>
        <taxon>Pseudomonadati</taxon>
        <taxon>Campylobacterota</taxon>
        <taxon>Epsilonproteobacteria</taxon>
        <taxon>Campylobacterales</taxon>
        <taxon>Campylobacteraceae</taxon>
        <taxon>Campylobacter</taxon>
    </lineage>
</organism>